<dbReference type="InterPro" id="IPR009014">
    <property type="entry name" value="Transketo_C/PFOR_II"/>
</dbReference>
<keyword evidence="3" id="KW-0249">Electron transport</keyword>
<dbReference type="SUPFAM" id="SSF52922">
    <property type="entry name" value="TK C-terminal domain-like"/>
    <property type="match status" value="1"/>
</dbReference>
<keyword evidence="11" id="KW-1185">Reference proteome</keyword>
<keyword evidence="6" id="KW-0411">Iron-sulfur</keyword>
<dbReference type="NCBIfam" id="NF009589">
    <property type="entry name" value="PRK13030.1"/>
    <property type="match status" value="1"/>
</dbReference>
<dbReference type="PANTHER" id="PTHR48084">
    <property type="entry name" value="2-OXOGLUTARATE OXIDOREDUCTASE SUBUNIT KORB-RELATED"/>
    <property type="match status" value="1"/>
</dbReference>
<evidence type="ECO:0000259" key="7">
    <source>
        <dbReference type="Pfam" id="PF01558"/>
    </source>
</evidence>
<proteinExistence type="predicted"/>
<dbReference type="Gene3D" id="3.40.920.10">
    <property type="entry name" value="Pyruvate-ferredoxin oxidoreductase, PFOR, domain III"/>
    <property type="match status" value="1"/>
</dbReference>
<accession>A0A934ILY8</accession>
<reference evidence="10" key="1">
    <citation type="submission" date="2020-12" db="EMBL/GenBank/DDBJ databases">
        <title>Bacterial taxonomy.</title>
        <authorList>
            <person name="Pan X."/>
        </authorList>
    </citation>
    <scope>NUCLEOTIDE SEQUENCE</scope>
    <source>
        <strain evidence="10">B2012</strain>
    </source>
</reference>
<dbReference type="InterPro" id="IPR002880">
    <property type="entry name" value="Pyrv_Fd/Flavodoxin_OxRdtase_N"/>
</dbReference>
<dbReference type="SUPFAM" id="SSF52518">
    <property type="entry name" value="Thiamin diphosphate-binding fold (THDP-binding)"/>
    <property type="match status" value="2"/>
</dbReference>
<dbReference type="InterPro" id="IPR011766">
    <property type="entry name" value="TPP_enzyme_TPP-bd"/>
</dbReference>
<gene>
    <name evidence="10" type="ORF">JCR33_03235</name>
</gene>
<dbReference type="RefSeq" id="WP_198880586.1">
    <property type="nucleotide sequence ID" value="NZ_JAEKJA010000002.1"/>
</dbReference>
<dbReference type="Pfam" id="PF01558">
    <property type="entry name" value="POR"/>
    <property type="match status" value="1"/>
</dbReference>
<dbReference type="Pfam" id="PF20169">
    <property type="entry name" value="DUF6537"/>
    <property type="match status" value="1"/>
</dbReference>
<evidence type="ECO:0000313" key="10">
    <source>
        <dbReference type="EMBL" id="MBJ3774682.1"/>
    </source>
</evidence>
<keyword evidence="1" id="KW-0813">Transport</keyword>
<dbReference type="GO" id="GO:0030976">
    <property type="term" value="F:thiamine pyrophosphate binding"/>
    <property type="evidence" value="ECO:0007669"/>
    <property type="project" value="InterPro"/>
</dbReference>
<evidence type="ECO:0000259" key="9">
    <source>
        <dbReference type="Pfam" id="PF20169"/>
    </source>
</evidence>
<evidence type="ECO:0000256" key="5">
    <source>
        <dbReference type="ARBA" id="ARBA00023004"/>
    </source>
</evidence>
<dbReference type="GO" id="GO:0045333">
    <property type="term" value="P:cellular respiration"/>
    <property type="evidence" value="ECO:0007669"/>
    <property type="project" value="UniProtKB-ARBA"/>
</dbReference>
<dbReference type="Pfam" id="PF02775">
    <property type="entry name" value="TPP_enzyme_C"/>
    <property type="match status" value="1"/>
</dbReference>
<dbReference type="InterPro" id="IPR002869">
    <property type="entry name" value="Pyrv_flavodox_OxRed_cen"/>
</dbReference>
<evidence type="ECO:0000256" key="1">
    <source>
        <dbReference type="ARBA" id="ARBA00022448"/>
    </source>
</evidence>
<keyword evidence="4" id="KW-0560">Oxidoreductase</keyword>
<dbReference type="InterPro" id="IPR046667">
    <property type="entry name" value="DUF6537"/>
</dbReference>
<keyword evidence="2" id="KW-0479">Metal-binding</keyword>
<dbReference type="InterPro" id="IPR029061">
    <property type="entry name" value="THDP-binding"/>
</dbReference>
<evidence type="ECO:0000256" key="6">
    <source>
        <dbReference type="ARBA" id="ARBA00023014"/>
    </source>
</evidence>
<evidence type="ECO:0000259" key="8">
    <source>
        <dbReference type="Pfam" id="PF02775"/>
    </source>
</evidence>
<dbReference type="GO" id="GO:0016625">
    <property type="term" value="F:oxidoreductase activity, acting on the aldehyde or oxo group of donors, iron-sulfur protein as acceptor"/>
    <property type="evidence" value="ECO:0007669"/>
    <property type="project" value="UniProtKB-ARBA"/>
</dbReference>
<evidence type="ECO:0000256" key="3">
    <source>
        <dbReference type="ARBA" id="ARBA00022982"/>
    </source>
</evidence>
<keyword evidence="2" id="KW-0004">4Fe-4S</keyword>
<dbReference type="InterPro" id="IPR051457">
    <property type="entry name" value="2-oxoacid:Fd_oxidoreductase"/>
</dbReference>
<feature type="domain" description="DUF6537" evidence="9">
    <location>
        <begin position="939"/>
        <end position="1135"/>
    </location>
</feature>
<dbReference type="GO" id="GO:0044281">
    <property type="term" value="P:small molecule metabolic process"/>
    <property type="evidence" value="ECO:0007669"/>
    <property type="project" value="UniProtKB-ARBA"/>
</dbReference>
<evidence type="ECO:0000256" key="4">
    <source>
        <dbReference type="ARBA" id="ARBA00023002"/>
    </source>
</evidence>
<dbReference type="SUPFAM" id="SSF53323">
    <property type="entry name" value="Pyruvate-ferredoxin oxidoreductase, PFOR, domain III"/>
    <property type="match status" value="1"/>
</dbReference>
<evidence type="ECO:0000256" key="2">
    <source>
        <dbReference type="ARBA" id="ARBA00022485"/>
    </source>
</evidence>
<name>A0A934ILY8_9HYPH</name>
<keyword evidence="5" id="KW-0408">Iron</keyword>
<dbReference type="EMBL" id="JAEKJA010000002">
    <property type="protein sequence ID" value="MBJ3774682.1"/>
    <property type="molecule type" value="Genomic_DNA"/>
</dbReference>
<organism evidence="10 11">
    <name type="scientific">Acuticoccus mangrovi</name>
    <dbReference type="NCBI Taxonomy" id="2796142"/>
    <lineage>
        <taxon>Bacteria</taxon>
        <taxon>Pseudomonadati</taxon>
        <taxon>Pseudomonadota</taxon>
        <taxon>Alphaproteobacteria</taxon>
        <taxon>Hyphomicrobiales</taxon>
        <taxon>Amorphaceae</taxon>
        <taxon>Acuticoccus</taxon>
    </lineage>
</organism>
<sequence>MTRNVSLSDKYDLDRGRVYMTGIQTLLRIAIDQRRMDEAAGLKTAGFFSGYRGSPLGGVDQELIRNKKRLDPLDIHFQPGVNEELGATAVWGTQKVGLHGKGSDYDGVFGIWYGKAPGVDRAGDVLHQATASGTARYGGALALCGDDLLAKSSILPAQSEFALQHFEMPFFNPADLQDVLDYGLHGLALSRFASNWTGILCVADTMDASGLVSVDPERLSFVFPESADPRRDHDLNRTFLLGNRLETERLLRDVRLPAVTAYVRANGLDGVAFGDERAARIGFVATGKAYRDLLQAFALLGIDEERAKALGLAVYKVAMPWPLDTETLVRFARGKEKLVAVEHKRPFLEPQIKEALYHVPEGRRPEVWGKRRPDGEHFLSDVLELRPQDLVQALMSVIPGAQEDEGMRRVAMAMVERTAWAAGHAEASQRSAYFCSGCPHSTSTKVPEGSRALPGIGCHAMTEINGNTTDGQIAMGGEGVPWVGQAPFSRDRHVFVNMGDGTYYHSGILAIRQAVAANVPITYKILYNDAVAMTGGQPHDGPLTVPMIARQLAAEGVERIVVVSERPELYEGRRDLGHGVPVHHRDELMPIERELADYEGVSAIVYDQTCAAEKRRRRKKGAYPDPDRRLFINERVCEDCGDCSVQSNCISVEPLPTPFGQKRVINQSTCNKDFSCVKGFCPSFAWVEGAAIKKVDTVTLDVEALAAALPAPTKPDIAATHNVLITGIGGFGVTTVAAVLAMAGHIDGIAASTLDMTGLAQKNGPVTSHLRFAPADTAISGPRVPTASLDTLIASDMLVACNADSLSMTASDRTLAVANTKVQPTAEFVMKRVLSFDEARMTRTLKEAARTFVPVDAAHVAEQLFGDQIFMNMMLVGVAYQAGGLPLSEEAIVEAIRLNGAAVKPNIAAFRAGRVLAADPERIRAAVGSRAKLKPMGLDERIDFLAKELAAYQDAAYADRFRAAIAALREADEARGQKGHRLTTLAVESLYKAMAYKDEYEVARLYSAPAYWDALKAEFEDPKKVRLMLAPPILSPIDPATGRPKKRAFGPWVFPLLRLIAHGKGLRGTRFDPFGRSEERRHERALVEMAFADVARACREVGSAPYGLLCELLRIPSTVKGYGPVKEANREAALKKRQVLLAQLAEDSTPPLAIAAE</sequence>
<dbReference type="NCBIfam" id="NF009588">
    <property type="entry name" value="PRK13029.1"/>
    <property type="match status" value="1"/>
</dbReference>
<dbReference type="Gene3D" id="3.40.50.970">
    <property type="match status" value="2"/>
</dbReference>
<evidence type="ECO:0000313" key="11">
    <source>
        <dbReference type="Proteomes" id="UP000609531"/>
    </source>
</evidence>
<feature type="domain" description="Pyruvate/ketoisovalerate oxidoreductase catalytic" evidence="7">
    <location>
        <begin position="729"/>
        <end position="914"/>
    </location>
</feature>
<dbReference type="AlphaFoldDB" id="A0A934ILY8"/>
<dbReference type="CDD" id="cd07034">
    <property type="entry name" value="TPP_PYR_PFOR_IOR-alpha_like"/>
    <property type="match status" value="1"/>
</dbReference>
<dbReference type="PANTHER" id="PTHR48084:SF3">
    <property type="entry name" value="SUBUNIT OF PYRUVATE:FLAVODOXIN OXIDOREDUCTASE"/>
    <property type="match status" value="1"/>
</dbReference>
<comment type="caution">
    <text evidence="10">The sequence shown here is derived from an EMBL/GenBank/DDBJ whole genome shotgun (WGS) entry which is preliminary data.</text>
</comment>
<dbReference type="Proteomes" id="UP000609531">
    <property type="component" value="Unassembled WGS sequence"/>
</dbReference>
<feature type="domain" description="Thiamine pyrophosphate enzyme TPP-binding" evidence="8">
    <location>
        <begin position="455"/>
        <end position="539"/>
    </location>
</feature>
<dbReference type="GO" id="GO:0051539">
    <property type="term" value="F:4 iron, 4 sulfur cluster binding"/>
    <property type="evidence" value="ECO:0007669"/>
    <property type="project" value="UniProtKB-KW"/>
</dbReference>
<dbReference type="InterPro" id="IPR019752">
    <property type="entry name" value="Pyrv/ketoisovalerate_OxRed_cat"/>
</dbReference>
<protein>
    <submittedName>
        <fullName evidence="10">Indolepyruvate ferredoxin oxidoreductase family protein</fullName>
    </submittedName>
</protein>